<dbReference type="Gene3D" id="1.10.10.10">
    <property type="entry name" value="Winged helix-like DNA-binding domain superfamily/Winged helix DNA-binding domain"/>
    <property type="match status" value="1"/>
</dbReference>
<dbReference type="Proteomes" id="UP000184096">
    <property type="component" value="Chromosome I"/>
</dbReference>
<sequence>MLDRSFSVKYHNNICITSGPSCDGRPYRIRSFRRTQAAGARMIAKSTTRKRLAPEQPGSSSLLETAYEKIKQQITACEFRPGDYLNEAELSERLGIGRTPVHQAIDRLMMEGLVQVMPRKGIIVTPVSLDDVLQTIDVRLLNECHCARLAAERAGEEDIRILDDILARAEAELPRRNAERLMRLDREFHGAIAQSSRNAVLADVLGRLHDKSLRFWILSLNTQGHHTRVHTQHRAILDAIHAHDPLAAERAMRDHIEDFRRNLLSSL</sequence>
<dbReference type="GO" id="GO:0003677">
    <property type="term" value="F:DNA binding"/>
    <property type="evidence" value="ECO:0007669"/>
    <property type="project" value="UniProtKB-KW"/>
</dbReference>
<dbReference type="Pfam" id="PF00392">
    <property type="entry name" value="GntR"/>
    <property type="match status" value="1"/>
</dbReference>
<dbReference type="Gene3D" id="1.20.120.530">
    <property type="entry name" value="GntR ligand-binding domain-like"/>
    <property type="match status" value="1"/>
</dbReference>
<name>A0A1M7TMP7_9BRAD</name>
<dbReference type="EMBL" id="LT670849">
    <property type="protein sequence ID" value="SHN71980.1"/>
    <property type="molecule type" value="Genomic_DNA"/>
</dbReference>
<evidence type="ECO:0000313" key="5">
    <source>
        <dbReference type="EMBL" id="SHN71980.1"/>
    </source>
</evidence>
<dbReference type="GO" id="GO:0003700">
    <property type="term" value="F:DNA-binding transcription factor activity"/>
    <property type="evidence" value="ECO:0007669"/>
    <property type="project" value="InterPro"/>
</dbReference>
<dbReference type="InterPro" id="IPR011711">
    <property type="entry name" value="GntR_C"/>
</dbReference>
<keyword evidence="6" id="KW-1185">Reference proteome</keyword>
<dbReference type="SUPFAM" id="SSF48008">
    <property type="entry name" value="GntR ligand-binding domain-like"/>
    <property type="match status" value="1"/>
</dbReference>
<dbReference type="AlphaFoldDB" id="A0A1M7TMP7"/>
<dbReference type="InterPro" id="IPR000524">
    <property type="entry name" value="Tscrpt_reg_HTH_GntR"/>
</dbReference>
<evidence type="ECO:0000259" key="4">
    <source>
        <dbReference type="PROSITE" id="PS50949"/>
    </source>
</evidence>
<keyword evidence="3" id="KW-0804">Transcription</keyword>
<reference evidence="6" key="1">
    <citation type="submission" date="2016-11" db="EMBL/GenBank/DDBJ databases">
        <authorList>
            <person name="Varghese N."/>
            <person name="Submissions S."/>
        </authorList>
    </citation>
    <scope>NUCLEOTIDE SEQUENCE [LARGE SCALE GENOMIC DNA]</scope>
    <source>
        <strain evidence="6">GAS401</strain>
    </source>
</reference>
<dbReference type="PANTHER" id="PTHR43537:SF45">
    <property type="entry name" value="GNTR FAMILY REGULATORY PROTEIN"/>
    <property type="match status" value="1"/>
</dbReference>
<evidence type="ECO:0000256" key="2">
    <source>
        <dbReference type="ARBA" id="ARBA00023125"/>
    </source>
</evidence>
<dbReference type="InterPro" id="IPR036390">
    <property type="entry name" value="WH_DNA-bd_sf"/>
</dbReference>
<dbReference type="PANTHER" id="PTHR43537">
    <property type="entry name" value="TRANSCRIPTIONAL REGULATOR, GNTR FAMILY"/>
    <property type="match status" value="1"/>
</dbReference>
<keyword evidence="1" id="KW-0805">Transcription regulation</keyword>
<evidence type="ECO:0000313" key="6">
    <source>
        <dbReference type="Proteomes" id="UP000184096"/>
    </source>
</evidence>
<dbReference type="InterPro" id="IPR008920">
    <property type="entry name" value="TF_FadR/GntR_C"/>
</dbReference>
<dbReference type="SMART" id="SM00895">
    <property type="entry name" value="FCD"/>
    <property type="match status" value="1"/>
</dbReference>
<dbReference type="SMART" id="SM00345">
    <property type="entry name" value="HTH_GNTR"/>
    <property type="match status" value="1"/>
</dbReference>
<dbReference type="SUPFAM" id="SSF46785">
    <property type="entry name" value="Winged helix' DNA-binding domain"/>
    <property type="match status" value="1"/>
</dbReference>
<dbReference type="PROSITE" id="PS50949">
    <property type="entry name" value="HTH_GNTR"/>
    <property type="match status" value="1"/>
</dbReference>
<accession>A0A1M7TMP7</accession>
<protein>
    <submittedName>
        <fullName evidence="5">Transcriptional regulator, GntR family</fullName>
    </submittedName>
</protein>
<proteinExistence type="predicted"/>
<evidence type="ECO:0000256" key="3">
    <source>
        <dbReference type="ARBA" id="ARBA00023163"/>
    </source>
</evidence>
<dbReference type="Pfam" id="PF07729">
    <property type="entry name" value="FCD"/>
    <property type="match status" value="1"/>
</dbReference>
<organism evidence="5 6">
    <name type="scientific">Bradyrhizobium erythrophlei</name>
    <dbReference type="NCBI Taxonomy" id="1437360"/>
    <lineage>
        <taxon>Bacteria</taxon>
        <taxon>Pseudomonadati</taxon>
        <taxon>Pseudomonadota</taxon>
        <taxon>Alphaproteobacteria</taxon>
        <taxon>Hyphomicrobiales</taxon>
        <taxon>Nitrobacteraceae</taxon>
        <taxon>Bradyrhizobium</taxon>
    </lineage>
</organism>
<dbReference type="InterPro" id="IPR036388">
    <property type="entry name" value="WH-like_DNA-bd_sf"/>
</dbReference>
<feature type="domain" description="HTH gntR-type" evidence="4">
    <location>
        <begin position="60"/>
        <end position="127"/>
    </location>
</feature>
<gene>
    <name evidence="5" type="ORF">SAMN05444170_2163</name>
</gene>
<evidence type="ECO:0000256" key="1">
    <source>
        <dbReference type="ARBA" id="ARBA00023015"/>
    </source>
</evidence>
<dbReference type="CDD" id="cd07377">
    <property type="entry name" value="WHTH_GntR"/>
    <property type="match status" value="1"/>
</dbReference>
<keyword evidence="2" id="KW-0238">DNA-binding</keyword>